<reference evidence="2" key="3">
    <citation type="journal article" date="2021" name="Int. J. Parasitol.">
        <title>Comparative analysis of gene expression between Babesia bovis blood stages and kinetes allowed by improved genome annotation.</title>
        <authorList>
            <person name="Ueti M.W."/>
            <person name="Johnson W.C."/>
            <person name="Kappmeyer L.S."/>
            <person name="Herndon D.R."/>
            <person name="Mousel M.R."/>
            <person name="Reif K.E."/>
            <person name="Taus N.S."/>
            <person name="Ifeonu O.O."/>
            <person name="Silva J.C."/>
            <person name="Suarez C.E."/>
            <person name="Brayton K.A."/>
        </authorList>
    </citation>
    <scope>NUCLEOTIDE SEQUENCE [LARGE SCALE GENOMIC DNA]</scope>
</reference>
<dbReference type="RefSeq" id="XP_001611559.1">
    <property type="nucleotide sequence ID" value="XM_001611509.1"/>
</dbReference>
<protein>
    <submittedName>
        <fullName evidence="1">Membrane protein, putative</fullName>
    </submittedName>
</protein>
<reference evidence="1 2" key="1">
    <citation type="journal article" date="2007" name="PLoS Pathog.">
        <title>Genome sequence of Babesia bovis and comparative analysis of apicomplexan hemoprotozoa.</title>
        <authorList>
            <person name="Brayton K.A."/>
            <person name="Lau A.O.T."/>
            <person name="Herndon D.R."/>
            <person name="Hannick L."/>
            <person name="Kappmeyer L.S."/>
            <person name="Berens S.J."/>
            <person name="Bidwell S.L."/>
            <person name="Brown W.C."/>
            <person name="Crabtree J."/>
            <person name="Fadrosh D."/>
            <person name="Feldblum T."/>
            <person name="Forberger H.A."/>
            <person name="Haas B.J."/>
            <person name="Howell J.M."/>
            <person name="Khouri H."/>
            <person name="Koo H."/>
            <person name="Mann D.J."/>
            <person name="Norimine J."/>
            <person name="Paulsen I.T."/>
            <person name="Radune D."/>
            <person name="Ren Q."/>
            <person name="Smith R.K. Jr."/>
            <person name="Suarez C.E."/>
            <person name="White O."/>
            <person name="Wortman J.R."/>
            <person name="Knowles D.P. Jr."/>
            <person name="McElwain T.F."/>
            <person name="Nene V.M."/>
        </authorList>
    </citation>
    <scope>NUCLEOTIDE SEQUENCE [LARGE SCALE GENOMIC DNA]</scope>
    <source>
        <strain evidence="1">T2Bo</strain>
    </source>
</reference>
<evidence type="ECO:0000313" key="1">
    <source>
        <dbReference type="EMBL" id="EDO07991.1"/>
    </source>
</evidence>
<sequence length="880" mass="99850">MKNTVFVAAIAAQALMGVFSVAIKMIDVDISVEKGTNYMRRKDSDDSFTIVPTNDFCIGNVLNNGVLISDYPSNGITSRTVSVHRYKNTDPWTGTVKPFVDDTGCIEIIDIETRLHKLPIRQRFVMNETRNYETVTYTLFDMDICASDFDDFVKETPKLPGTSANAEIYHAPAFKRIGAIKCGDRVLLESDDYIFTRYAQRSNNTWEITTIPVVGRAFKNSFLPVAWDDCPYRIIDKGSAFLDLSSNYEQKYADIVVSCGENCVFFDGCSNPSNRIVDVVDNNGVIYMGVKSQCLDVKLRFLEKDRYLAIYSKRVDGNFETLIYRSEGGKPFLPYKPVGINIELTDERIDDMIRVVQDGDAKQYSVRAPHNLKYTIGAVSYKGNVLVGRAFLERPENVPYVVIERTVTFENGFTTIDTATDKNPSSQIVYVTNDEGVWTYTSKPVEVELSRLNTKDPNFKVTKSNEGEYHIETLDRYKKIGTVKYKDRVVHHAHQGVTKTELWYRNGEISVISHFNEDTVLHTRYRFIQGFIGNDHRMFVEQFKEPLTLQLDQLFVGHLPEYFCTESQGKFLKISVCQDVFGQVMGEVNFFDQTVVSTHRFYKYREVFVGSDFFLSTVLVKSVTEDGTTVVETFLTYPANGSIVFVRHNKKPIAIDISPTASVHTAISRTQDDHHLYYTIKPEYAIGYCIGDVLYRGHTVMRGKEMMSSRRVTVRIDYDESNTKKVFVHIADVDNFDHRSHSYSGDTELTTITKVPRKPVDVDISFRGVRSPQVAIGIASDTMSFYIPWCQSSEYTLANVYCTGSNGTVETIYKDLSIDEMPEVRVRGLNNGARAVVSITPKNSVWMHSDVRISNNGTLTVKETTNHKADGLFTSFYGEL</sequence>
<reference evidence="2" key="2">
    <citation type="journal article" date="2020" name="Data Brief">
        <title>Transcriptome dataset of Babesia bovis life stages within vertebrate and invertebrate hosts.</title>
        <authorList>
            <person name="Ueti M.W."/>
            <person name="Johnson W.C."/>
            <person name="Kappmeyer L.S."/>
            <person name="Herndon D.R."/>
            <person name="Mousel M.R."/>
            <person name="Reif K.E."/>
            <person name="Taus N.S."/>
            <person name="Ifeonu O.O."/>
            <person name="Silva J.C."/>
            <person name="Suarez C.E."/>
            <person name="Brayton K.A."/>
        </authorList>
    </citation>
    <scope>NUCLEOTIDE SEQUENCE [LARGE SCALE GENOMIC DNA]</scope>
</reference>
<organism evidence="1 2">
    <name type="scientific">Babesia bovis</name>
    <dbReference type="NCBI Taxonomy" id="5865"/>
    <lineage>
        <taxon>Eukaryota</taxon>
        <taxon>Sar</taxon>
        <taxon>Alveolata</taxon>
        <taxon>Apicomplexa</taxon>
        <taxon>Aconoidasida</taxon>
        <taxon>Piroplasmida</taxon>
        <taxon>Babesiidae</taxon>
        <taxon>Babesia</taxon>
    </lineage>
</organism>
<dbReference type="InParanoid" id="A7AN57"/>
<dbReference type="VEuPathDB" id="PiroplasmaDB:BBOV_III004280"/>
<keyword evidence="2" id="KW-1185">Reference proteome</keyword>
<proteinExistence type="predicted"/>
<dbReference type="eggNOG" id="ENOG502SSDH">
    <property type="taxonomic scope" value="Eukaryota"/>
</dbReference>
<comment type="caution">
    <text evidence="1">The sequence shown here is derived from an EMBL/GenBank/DDBJ whole genome shotgun (WGS) entry which is preliminary data.</text>
</comment>
<name>A7AN57_BABBO</name>
<dbReference type="AlphaFoldDB" id="A7AN57"/>
<gene>
    <name evidence="1" type="ORF">BBOV_III004280</name>
</gene>
<dbReference type="KEGG" id="bbo:BBOV_III004280"/>
<dbReference type="OMA" id="ILNIERW"/>
<dbReference type="GeneID" id="5479808"/>
<dbReference type="EMBL" id="AAXT01000001">
    <property type="protein sequence ID" value="EDO07991.1"/>
    <property type="molecule type" value="Genomic_DNA"/>
</dbReference>
<dbReference type="Proteomes" id="UP000002173">
    <property type="component" value="Unassembled WGS sequence"/>
</dbReference>
<evidence type="ECO:0000313" key="2">
    <source>
        <dbReference type="Proteomes" id="UP000002173"/>
    </source>
</evidence>
<accession>A7AN57</accession>